<comment type="subcellular location">
    <subcellularLocation>
        <location evidence="1">Cytoplasm</location>
    </subcellularLocation>
</comment>
<accession>A0A1X7AHI9</accession>
<protein>
    <recommendedName>
        <fullName evidence="6">Type 3 secretion system stator protein</fullName>
    </recommendedName>
</protein>
<keyword evidence="4" id="KW-0653">Protein transport</keyword>
<name>A0A1X7AHI9_9GAMM</name>
<dbReference type="Pfam" id="PF02108">
    <property type="entry name" value="FliH"/>
    <property type="match status" value="1"/>
</dbReference>
<keyword evidence="3" id="KW-0963">Cytoplasm</keyword>
<keyword evidence="11" id="KW-1185">Reference proteome</keyword>
<dbReference type="InterPro" id="IPR051472">
    <property type="entry name" value="T3SS_Stator/FliH"/>
</dbReference>
<evidence type="ECO:0000256" key="5">
    <source>
        <dbReference type="ARBA" id="ARBA00024335"/>
    </source>
</evidence>
<dbReference type="OrthoDB" id="8221108at2"/>
<dbReference type="PANTHER" id="PTHR34982:SF4">
    <property type="entry name" value="TYPE 3 SECRETION SYSTEM STATOR PROTEIN"/>
    <property type="match status" value="1"/>
</dbReference>
<reference evidence="10 11" key="1">
    <citation type="submission" date="2017-03" db="EMBL/GenBank/DDBJ databases">
        <authorList>
            <person name="Afonso C.L."/>
            <person name="Miller P.J."/>
            <person name="Scott M.A."/>
            <person name="Spackman E."/>
            <person name="Goraichik I."/>
            <person name="Dimitrov K.M."/>
            <person name="Suarez D.L."/>
            <person name="Swayne D.E."/>
        </authorList>
    </citation>
    <scope>NUCLEOTIDE SEQUENCE [LARGE SCALE GENOMIC DNA]</scope>
    <source>
        <strain evidence="10">SB41UT1</strain>
    </source>
</reference>
<keyword evidence="7" id="KW-0175">Coiled coil</keyword>
<feature type="compositionally biased region" description="Basic and acidic residues" evidence="8">
    <location>
        <begin position="213"/>
        <end position="223"/>
    </location>
</feature>
<dbReference type="GO" id="GO:0005829">
    <property type="term" value="C:cytosol"/>
    <property type="evidence" value="ECO:0007669"/>
    <property type="project" value="TreeGrafter"/>
</dbReference>
<dbReference type="InterPro" id="IPR018035">
    <property type="entry name" value="Flagellar_FliH/T3SS_HrpE"/>
</dbReference>
<evidence type="ECO:0000313" key="11">
    <source>
        <dbReference type="Proteomes" id="UP000196573"/>
    </source>
</evidence>
<evidence type="ECO:0000256" key="3">
    <source>
        <dbReference type="ARBA" id="ARBA00022490"/>
    </source>
</evidence>
<dbReference type="EMBL" id="FWPT01000001">
    <property type="protein sequence ID" value="SMA36213.1"/>
    <property type="molecule type" value="Genomic_DNA"/>
</dbReference>
<feature type="region of interest" description="Disordered" evidence="8">
    <location>
        <begin position="210"/>
        <end position="262"/>
    </location>
</feature>
<dbReference type="NCBIfam" id="TIGR02499">
    <property type="entry name" value="HrpE_YscL_not"/>
    <property type="match status" value="1"/>
</dbReference>
<dbReference type="PANTHER" id="PTHR34982">
    <property type="entry name" value="YOP PROTEINS TRANSLOCATION PROTEIN L"/>
    <property type="match status" value="1"/>
</dbReference>
<evidence type="ECO:0000313" key="10">
    <source>
        <dbReference type="EMBL" id="SMA36213.1"/>
    </source>
</evidence>
<evidence type="ECO:0000256" key="8">
    <source>
        <dbReference type="SAM" id="MobiDB-lite"/>
    </source>
</evidence>
<evidence type="ECO:0000256" key="1">
    <source>
        <dbReference type="ARBA" id="ARBA00004496"/>
    </source>
</evidence>
<dbReference type="AlphaFoldDB" id="A0A1X7AHI9"/>
<comment type="similarity">
    <text evidence="5">Belongs to the SctL stator family.</text>
</comment>
<feature type="coiled-coil region" evidence="7">
    <location>
        <begin position="30"/>
        <end position="61"/>
    </location>
</feature>
<gene>
    <name evidence="10" type="primary">yscL</name>
    <name evidence="10" type="ORF">EHSB41UT_00611</name>
</gene>
<evidence type="ECO:0000256" key="6">
    <source>
        <dbReference type="ARBA" id="ARBA00040494"/>
    </source>
</evidence>
<feature type="compositionally biased region" description="Acidic residues" evidence="8">
    <location>
        <begin position="224"/>
        <end position="235"/>
    </location>
</feature>
<evidence type="ECO:0000256" key="2">
    <source>
        <dbReference type="ARBA" id="ARBA00022448"/>
    </source>
</evidence>
<proteinExistence type="inferred from homology"/>
<dbReference type="RefSeq" id="WP_087106735.1">
    <property type="nucleotide sequence ID" value="NZ_CBCSCN010000004.1"/>
</dbReference>
<dbReference type="GO" id="GO:0030254">
    <property type="term" value="P:protein secretion by the type III secretion system"/>
    <property type="evidence" value="ECO:0007669"/>
    <property type="project" value="InterPro"/>
</dbReference>
<evidence type="ECO:0000256" key="7">
    <source>
        <dbReference type="SAM" id="Coils"/>
    </source>
</evidence>
<dbReference type="Proteomes" id="UP000196573">
    <property type="component" value="Unassembled WGS sequence"/>
</dbReference>
<dbReference type="NCBIfam" id="NF005392">
    <property type="entry name" value="PRK06937.1"/>
    <property type="match status" value="1"/>
</dbReference>
<evidence type="ECO:0000259" key="9">
    <source>
        <dbReference type="Pfam" id="PF02108"/>
    </source>
</evidence>
<dbReference type="InterPro" id="IPR012842">
    <property type="entry name" value="T3SS_SctL/SctL2"/>
</dbReference>
<organism evidence="10 11">
    <name type="scientific">Parendozoicomonas haliclonae</name>
    <dbReference type="NCBI Taxonomy" id="1960125"/>
    <lineage>
        <taxon>Bacteria</taxon>
        <taxon>Pseudomonadati</taxon>
        <taxon>Pseudomonadota</taxon>
        <taxon>Gammaproteobacteria</taxon>
        <taxon>Oceanospirillales</taxon>
        <taxon>Endozoicomonadaceae</taxon>
        <taxon>Parendozoicomonas</taxon>
    </lineage>
</organism>
<evidence type="ECO:0000256" key="4">
    <source>
        <dbReference type="ARBA" id="ARBA00022927"/>
    </source>
</evidence>
<sequence length="262" mass="29401">MSLNIITITKQDFHLQPGQKVIKAADYSVIEKSTSLIDKAREQAEQIIVEAKAAFEQEKERGYQEGLMQSRMEQSEQMLKMVDRSINYLSDVEASLADILMTAVRKIIEDYDDRALTVGLIKAGLQHVRNERQVSVRVPPAHFSYVKEKVAEILSGYKGVGILIPVSDPRLKAGSCILESKIGVVDASIDIQLQALQKRFSQMTANATDELQNEMRESSREWADNIESDSDDDGSVTDSHPVHPSAQVQSHDHDQNNQTWFS</sequence>
<keyword evidence="2" id="KW-0813">Transport</keyword>
<feature type="domain" description="Flagellar assembly protein FliH/Type III secretion system HrpE" evidence="9">
    <location>
        <begin position="79"/>
        <end position="195"/>
    </location>
</feature>